<reference evidence="2" key="2">
    <citation type="journal article" date="2000" name="Genome Res.">
        <title>Normalization and subtraction of cap-trapper-selected cDNAs to prepare full-length cDNA libraries for rapid discovery of new genes.</title>
        <authorList>
            <person name="Carninci P."/>
            <person name="Shibata Y."/>
            <person name="Hayatsu N."/>
            <person name="Sugahara Y."/>
            <person name="Shibata K."/>
            <person name="Itoh M."/>
            <person name="Konno H."/>
            <person name="Okazaki Y."/>
            <person name="Muramatsu M."/>
            <person name="Hayashizaki Y."/>
        </authorList>
    </citation>
    <scope>NUCLEOTIDE SEQUENCE</scope>
    <source>
        <strain evidence="2">C57BL/6J</strain>
        <tissue evidence="2">Testis</tissue>
    </source>
</reference>
<proteinExistence type="evidence at transcript level"/>
<feature type="region of interest" description="Disordered" evidence="1">
    <location>
        <begin position="1"/>
        <end position="44"/>
    </location>
</feature>
<evidence type="ECO:0000313" key="3">
    <source>
        <dbReference type="MGI" id="MGI:3696858"/>
    </source>
</evidence>
<dbReference type="MGI" id="MGI:3696858">
    <property type="gene designation" value="A730035I17Rik"/>
</dbReference>
<reference evidence="2" key="7">
    <citation type="journal article" date="2005" name="Science">
        <title>The Transcriptional Landscape of the Mammalian Genome.</title>
        <authorList>
            <consortium name="The FANTOM Consortium"/>
            <consortium name="Riken Genome Exploration Research Group and Genome Science Group (Genome Network Project Core Group)"/>
        </authorList>
    </citation>
    <scope>NUCLEOTIDE SEQUENCE</scope>
    <source>
        <strain evidence="2">C57BL/6J</strain>
        <tissue evidence="2">Testis</tissue>
    </source>
</reference>
<name>Q9CTW8_MOUSE</name>
<reference evidence="2" key="4">
    <citation type="submission" date="2000-08" db="EMBL/GenBank/DDBJ databases">
        <authorList>
            <person name="Adachi J."/>
            <person name="Aizawa K."/>
            <person name="Akahira S."/>
            <person name="Akimura T."/>
            <person name="Arai A."/>
            <person name="Aono H."/>
            <person name="Arakawa T."/>
            <person name="Bono H."/>
            <person name="Carninci P."/>
            <person name="Fukuda S."/>
            <person name="Fukunishi Y."/>
            <person name="Furuno M."/>
            <person name="Hanagaki T."/>
            <person name="Hara A."/>
            <person name="Hayatsu N."/>
            <person name="Hiramoto K."/>
            <person name="Hiraoka T."/>
            <person name="Hori F."/>
            <person name="Imotani K."/>
            <person name="Ishii Y."/>
            <person name="Itoh M."/>
            <person name="Izawa M."/>
            <person name="Kasukawa T."/>
            <person name="Kato H."/>
            <person name="Kawai J."/>
            <person name="Kojima Y."/>
            <person name="Konno H."/>
            <person name="Kouda M."/>
            <person name="Koya S."/>
            <person name="Kurihara C."/>
            <person name="Matsuyama T."/>
            <person name="Miyazaki A."/>
            <person name="Nishi K."/>
            <person name="Nomura K."/>
            <person name="Numazaki R."/>
            <person name="Ohno M."/>
            <person name="Okazaki Y."/>
            <person name="Okido T."/>
            <person name="Owa C."/>
            <person name="Saito H."/>
            <person name="Saito R."/>
            <person name="Sakai C."/>
            <person name="Sakai K."/>
            <person name="Sano H."/>
            <person name="Sasaki D."/>
            <person name="Shibata K."/>
            <person name="Shibata Y."/>
            <person name="Shinagawa A."/>
            <person name="Shiraki T."/>
            <person name="Sogabe Y."/>
            <person name="Suzuki H."/>
            <person name="Tagami M."/>
            <person name="Tagawa A."/>
            <person name="Takahashi F."/>
            <person name="Tanaka T."/>
            <person name="Tejima Y."/>
            <person name="Toya T."/>
            <person name="Yamamura T."/>
            <person name="Yasunishi A."/>
            <person name="Yoshida K."/>
            <person name="Yoshino M."/>
            <person name="Muramatsu M."/>
            <person name="Hayashizaki Y."/>
        </authorList>
    </citation>
    <scope>NUCLEOTIDE SEQUENCE</scope>
    <source>
        <strain evidence="2">C57BL/6J</strain>
        <tissue evidence="2">Testis</tissue>
    </source>
</reference>
<gene>
    <name evidence="3" type="primary">A730035I17Rik</name>
    <name evidence="3" type="synonym">Prdm8</name>
</gene>
<organism evidence="2">
    <name type="scientific">Mus musculus</name>
    <name type="common">Mouse</name>
    <dbReference type="NCBI Taxonomy" id="10090"/>
    <lineage>
        <taxon>Eukaryota</taxon>
        <taxon>Metazoa</taxon>
        <taxon>Chordata</taxon>
        <taxon>Craniata</taxon>
        <taxon>Vertebrata</taxon>
        <taxon>Euteleostomi</taxon>
        <taxon>Mammalia</taxon>
        <taxon>Eutheria</taxon>
        <taxon>Euarchontoglires</taxon>
        <taxon>Glires</taxon>
        <taxon>Rodentia</taxon>
        <taxon>Myomorpha</taxon>
        <taxon>Muroidea</taxon>
        <taxon>Muridae</taxon>
        <taxon>Murinae</taxon>
        <taxon>Mus</taxon>
        <taxon>Mus</taxon>
    </lineage>
</organism>
<reference evidence="2" key="1">
    <citation type="journal article" date="1999" name="Methods Enzymol.">
        <title>High-efficiency full-length cDNA cloning.</title>
        <authorList>
            <person name="Carninci P."/>
            <person name="Hayashizaki Y."/>
        </authorList>
    </citation>
    <scope>NUCLEOTIDE SEQUENCE</scope>
    <source>
        <strain evidence="2">C57BL/6J</strain>
        <tissue evidence="2">Testis</tissue>
    </source>
</reference>
<reference evidence="2" key="8">
    <citation type="journal article" date="2005" name="Science">
        <title>Antisense Transcription in the Mammalian Transcriptome.</title>
        <authorList>
            <consortium name="RIKEN Genome Exploration Research Group and Genome Science Group (Genome Network Project Core Group) and the FANTOM Consortium"/>
        </authorList>
    </citation>
    <scope>NUCLEOTIDE SEQUENCE</scope>
    <source>
        <strain evidence="2">C57BL/6J</strain>
        <tissue evidence="2">Testis</tissue>
    </source>
</reference>
<reference evidence="2" key="6">
    <citation type="journal article" date="2002" name="Nature">
        <title>Analysis of the mouse transcriptome based on functional annotation of 60,770 full-length cDNAs.</title>
        <authorList>
            <consortium name="The FANTOM Consortium and the RIKEN Genome Exploration Research Group Phase I and II Team"/>
        </authorList>
    </citation>
    <scope>NUCLEOTIDE SEQUENCE</scope>
    <source>
        <strain evidence="2">C57BL/6J</strain>
        <tissue evidence="2">Testis</tissue>
    </source>
</reference>
<evidence type="ECO:0000256" key="1">
    <source>
        <dbReference type="SAM" id="MobiDB-lite"/>
    </source>
</evidence>
<dbReference type="AGR" id="MGI:3696858"/>
<sequence length="228" mass="23826">SCDTEVKALPRAGLPPSSRPGRASGTRSQQLLGGPRRPRRGGGRAVAAAAGDTASRVGVLGRAPCAVCRRRLLLQAHRAARLLHLHEGAALRLASLRAGRREEPAVLLQAEVAAGGAVLLRRAHQLLLGGRQRAFGEARTAARQPRADALRRRLLWEPPLAFAAAGGDAVGTQLRLLVAAAATADARGRYATAASPGVFQFPSQVVEVRGRLGAAGTRGARRVARLRG</sequence>
<dbReference type="AlphaFoldDB" id="Q9CTW8"/>
<reference evidence="2" key="5">
    <citation type="journal article" date="2001" name="Nature">
        <title>Functional annotation of a full-length mouse cDNA collection.</title>
        <authorList>
            <consortium name="The RIKEN Genome Exploration Research Group Phase II Team and the FANTOM Consortium"/>
        </authorList>
    </citation>
    <scope>NUCLEOTIDE SEQUENCE</scope>
    <source>
        <strain evidence="2">C57BL/6J</strain>
        <tissue evidence="2">Testis</tissue>
    </source>
</reference>
<dbReference type="EMBL" id="AK019785">
    <property type="protein sequence ID" value="BAB31852.2"/>
    <property type="molecule type" value="mRNA"/>
</dbReference>
<accession>Q9CTW8</accession>
<feature type="non-terminal residue" evidence="2">
    <location>
        <position position="1"/>
    </location>
</feature>
<evidence type="ECO:0000313" key="2">
    <source>
        <dbReference type="EMBL" id="BAB31852.2"/>
    </source>
</evidence>
<protein>
    <submittedName>
        <fullName evidence="2">Uncharacterized protein</fullName>
    </submittedName>
</protein>
<reference evidence="2" key="3">
    <citation type="journal article" date="2000" name="Genome Res.">
        <title>RIKEN integrated sequence analysis (RISA) system--384-format sequencing pipeline with 384 multicapillary sequencer.</title>
        <authorList>
            <person name="Shibata K."/>
            <person name="Itoh M."/>
            <person name="Aizawa K."/>
            <person name="Nagaoka S."/>
            <person name="Sasaki N."/>
            <person name="Carninci P."/>
            <person name="Konno H."/>
            <person name="Akiyama J."/>
            <person name="Nishi K."/>
            <person name="Kitsunai T."/>
            <person name="Tashiro H."/>
            <person name="Itoh M."/>
            <person name="Sumi N."/>
            <person name="Ishii Y."/>
            <person name="Nakamura S."/>
            <person name="Hazama M."/>
            <person name="Nishine T."/>
            <person name="Harada A."/>
            <person name="Yamamoto R."/>
            <person name="Matsumoto H."/>
            <person name="Sakaguchi S."/>
            <person name="Ikegami T."/>
            <person name="Kashiwagi K."/>
            <person name="Fujiwake S."/>
            <person name="Inoue K."/>
            <person name="Togawa Y."/>
            <person name="Izawa M."/>
            <person name="Ohara E."/>
            <person name="Watahiki M."/>
            <person name="Yoneda Y."/>
            <person name="Ishikawa T."/>
            <person name="Ozawa K."/>
            <person name="Tanaka T."/>
            <person name="Matsuura S."/>
            <person name="Kawai J."/>
            <person name="Okazaki Y."/>
            <person name="Muramatsu M."/>
            <person name="Inoue Y."/>
            <person name="Kira A."/>
            <person name="Hayashizaki Y."/>
        </authorList>
    </citation>
    <scope>NUCLEOTIDE SEQUENCE</scope>
    <source>
        <strain evidence="2">C57BL/6J</strain>
        <tissue evidence="2">Testis</tissue>
    </source>
</reference>